<feature type="domain" description="HD" evidence="10">
    <location>
        <begin position="274"/>
        <end position="349"/>
    </location>
</feature>
<reference evidence="12" key="1">
    <citation type="submission" date="2020-04" db="EMBL/GenBank/DDBJ databases">
        <authorList>
            <person name="Zhang T."/>
        </authorList>
    </citation>
    <scope>NUCLEOTIDE SEQUENCE</scope>
    <source>
        <strain evidence="12">HKST-UBA16</strain>
    </source>
</reference>
<evidence type="ECO:0000256" key="8">
    <source>
        <dbReference type="RuleBase" id="RU003953"/>
    </source>
</evidence>
<evidence type="ECO:0000256" key="3">
    <source>
        <dbReference type="ARBA" id="ARBA00022694"/>
    </source>
</evidence>
<dbReference type="InterPro" id="IPR006674">
    <property type="entry name" value="HD_domain"/>
</dbReference>
<dbReference type="Proteomes" id="UP000748332">
    <property type="component" value="Unassembled WGS sequence"/>
</dbReference>
<dbReference type="InterPro" id="IPR050264">
    <property type="entry name" value="Bact_CCA-adding_enz_type3_sf"/>
</dbReference>
<comment type="cofactor">
    <cofactor evidence="1">
        <name>Mg(2+)</name>
        <dbReference type="ChEBI" id="CHEBI:18420"/>
    </cofactor>
</comment>
<dbReference type="EMBL" id="JAGQLM010000058">
    <property type="protein sequence ID" value="MCA9374988.1"/>
    <property type="molecule type" value="Genomic_DNA"/>
</dbReference>
<dbReference type="Pfam" id="PF01743">
    <property type="entry name" value="PolyA_pol"/>
    <property type="match status" value="1"/>
</dbReference>
<dbReference type="Gene3D" id="3.30.460.10">
    <property type="entry name" value="Beta Polymerase, domain 2"/>
    <property type="match status" value="1"/>
</dbReference>
<dbReference type="Pfam" id="PF01966">
    <property type="entry name" value="HD"/>
    <property type="match status" value="1"/>
</dbReference>
<dbReference type="NCBIfam" id="TIGR00277">
    <property type="entry name" value="HDIG"/>
    <property type="match status" value="1"/>
</dbReference>
<gene>
    <name evidence="12" type="ORF">KC622_01510</name>
</gene>
<dbReference type="GO" id="GO:0000166">
    <property type="term" value="F:nucleotide binding"/>
    <property type="evidence" value="ECO:0007669"/>
    <property type="project" value="UniProtKB-KW"/>
</dbReference>
<feature type="domain" description="tRNA nucleotidyltransferase/poly(A) polymerase RNA and SrmB- binding" evidence="11">
    <location>
        <begin position="189"/>
        <end position="249"/>
    </location>
</feature>
<dbReference type="Pfam" id="PF12627">
    <property type="entry name" value="PolyA_pol_RNAbd"/>
    <property type="match status" value="1"/>
</dbReference>
<dbReference type="CDD" id="cd05398">
    <property type="entry name" value="NT_ClassII-CCAase"/>
    <property type="match status" value="1"/>
</dbReference>
<keyword evidence="8" id="KW-0694">RNA-binding</keyword>
<evidence type="ECO:0000256" key="7">
    <source>
        <dbReference type="ARBA" id="ARBA00022842"/>
    </source>
</evidence>
<keyword evidence="3" id="KW-0819">tRNA processing</keyword>
<dbReference type="InterPro" id="IPR003607">
    <property type="entry name" value="HD/PDEase_dom"/>
</dbReference>
<dbReference type="CDD" id="cd00077">
    <property type="entry name" value="HDc"/>
    <property type="match status" value="1"/>
</dbReference>
<keyword evidence="5" id="KW-0479">Metal-binding</keyword>
<dbReference type="GO" id="GO:0016779">
    <property type="term" value="F:nucleotidyltransferase activity"/>
    <property type="evidence" value="ECO:0007669"/>
    <property type="project" value="UniProtKB-KW"/>
</dbReference>
<dbReference type="GO" id="GO:0046872">
    <property type="term" value="F:metal ion binding"/>
    <property type="evidence" value="ECO:0007669"/>
    <property type="project" value="UniProtKB-KW"/>
</dbReference>
<evidence type="ECO:0000256" key="4">
    <source>
        <dbReference type="ARBA" id="ARBA00022695"/>
    </source>
</evidence>
<dbReference type="PANTHER" id="PTHR46173">
    <property type="entry name" value="CCA TRNA NUCLEOTIDYLTRANSFERASE 1, MITOCHONDRIAL"/>
    <property type="match status" value="1"/>
</dbReference>
<evidence type="ECO:0000256" key="5">
    <source>
        <dbReference type="ARBA" id="ARBA00022723"/>
    </source>
</evidence>
<evidence type="ECO:0000313" key="12">
    <source>
        <dbReference type="EMBL" id="MCA9374988.1"/>
    </source>
</evidence>
<dbReference type="InterPro" id="IPR002646">
    <property type="entry name" value="PolA_pol_head_dom"/>
</dbReference>
<proteinExistence type="inferred from homology"/>
<evidence type="ECO:0000259" key="9">
    <source>
        <dbReference type="Pfam" id="PF01743"/>
    </source>
</evidence>
<dbReference type="SUPFAM" id="SSF81891">
    <property type="entry name" value="Poly A polymerase C-terminal region-like"/>
    <property type="match status" value="1"/>
</dbReference>
<evidence type="ECO:0000259" key="11">
    <source>
        <dbReference type="Pfam" id="PF12627"/>
    </source>
</evidence>
<dbReference type="Gene3D" id="1.10.3090.10">
    <property type="entry name" value="cca-adding enzyme, domain 2"/>
    <property type="match status" value="1"/>
</dbReference>
<evidence type="ECO:0000256" key="2">
    <source>
        <dbReference type="ARBA" id="ARBA00022679"/>
    </source>
</evidence>
<keyword evidence="2 8" id="KW-0808">Transferase</keyword>
<evidence type="ECO:0000313" key="13">
    <source>
        <dbReference type="Proteomes" id="UP000748332"/>
    </source>
</evidence>
<dbReference type="InterPro" id="IPR032828">
    <property type="entry name" value="PolyA_RNA-bd"/>
</dbReference>
<name>A0A955KVD1_9BACT</name>
<feature type="non-terminal residue" evidence="12">
    <location>
        <position position="401"/>
    </location>
</feature>
<reference evidence="12" key="2">
    <citation type="journal article" date="2021" name="Microbiome">
        <title>Successional dynamics and alternative stable states in a saline activated sludge microbial community over 9 years.</title>
        <authorList>
            <person name="Wang Y."/>
            <person name="Ye J."/>
            <person name="Ju F."/>
            <person name="Liu L."/>
            <person name="Boyd J.A."/>
            <person name="Deng Y."/>
            <person name="Parks D.H."/>
            <person name="Jiang X."/>
            <person name="Yin X."/>
            <person name="Woodcroft B.J."/>
            <person name="Tyson G.W."/>
            <person name="Hugenholtz P."/>
            <person name="Polz M.F."/>
            <person name="Zhang T."/>
        </authorList>
    </citation>
    <scope>NUCLEOTIDE SEQUENCE</scope>
    <source>
        <strain evidence="12">HKST-UBA16</strain>
    </source>
</reference>
<dbReference type="PANTHER" id="PTHR46173:SF1">
    <property type="entry name" value="CCA TRNA NUCLEOTIDYLTRANSFERASE 1, MITOCHONDRIAL"/>
    <property type="match status" value="1"/>
</dbReference>
<keyword evidence="7" id="KW-0460">Magnesium</keyword>
<organism evidence="12 13">
    <name type="scientific">Candidatus Dojkabacteria bacterium</name>
    <dbReference type="NCBI Taxonomy" id="2099670"/>
    <lineage>
        <taxon>Bacteria</taxon>
        <taxon>Candidatus Dojkabacteria</taxon>
    </lineage>
</organism>
<dbReference type="InterPro" id="IPR043519">
    <property type="entry name" value="NT_sf"/>
</dbReference>
<evidence type="ECO:0000256" key="1">
    <source>
        <dbReference type="ARBA" id="ARBA00001946"/>
    </source>
</evidence>
<comment type="similarity">
    <text evidence="8">Belongs to the tRNA nucleotidyltransferase/poly(A) polymerase family.</text>
</comment>
<dbReference type="SUPFAM" id="SSF81301">
    <property type="entry name" value="Nucleotidyltransferase"/>
    <property type="match status" value="1"/>
</dbReference>
<feature type="domain" description="Poly A polymerase head" evidence="9">
    <location>
        <begin position="25"/>
        <end position="161"/>
    </location>
</feature>
<dbReference type="GO" id="GO:0000049">
    <property type="term" value="F:tRNA binding"/>
    <property type="evidence" value="ECO:0007669"/>
    <property type="project" value="TreeGrafter"/>
</dbReference>
<accession>A0A955KVD1</accession>
<sequence>MKVTFLLPFYVQKVARMLIKEGYKCYLVGGALRDTVIGRIPYDYDLATDAKPDDMLNIFPKSVSTGARFGMVSALVPDKNGEIFEVQVTTFRSEEQYIDGRWPSKVAFIDDLDKDLGRRDFTFNAMAADLSLVDLSGEDTDLELELYDPFEGVSDLKQKVVKAVGTPLERFKEDGLRAFKACRLASQLGFTLEQATFDAIEASIPIASQVSMERIRDEFMKMLVKSPMPSIGIDLMRETGLLKIFMPELLEGYGVEQKHFHADDVYRHSLKTCDAAPDNIKLAALLHDIGKPRKDMGNGHFYGHDVEGAKMTRQIMKRLKFSNQDVERVVILVKNHMFYYPHIDENTPEEEARKIEEHRWTDAAVRRFISRVGEENIDDLFALRIADASANPKSSFKPEEI</sequence>
<evidence type="ECO:0000256" key="6">
    <source>
        <dbReference type="ARBA" id="ARBA00022741"/>
    </source>
</evidence>
<comment type="caution">
    <text evidence="12">The sequence shown here is derived from an EMBL/GenBank/DDBJ whole genome shotgun (WGS) entry which is preliminary data.</text>
</comment>
<keyword evidence="4" id="KW-0548">Nucleotidyltransferase</keyword>
<dbReference type="AlphaFoldDB" id="A0A955KVD1"/>
<dbReference type="InterPro" id="IPR006675">
    <property type="entry name" value="HDIG_dom"/>
</dbReference>
<dbReference type="GO" id="GO:0008033">
    <property type="term" value="P:tRNA processing"/>
    <property type="evidence" value="ECO:0007669"/>
    <property type="project" value="UniProtKB-KW"/>
</dbReference>
<keyword evidence="6" id="KW-0547">Nucleotide-binding</keyword>
<evidence type="ECO:0000259" key="10">
    <source>
        <dbReference type="Pfam" id="PF01966"/>
    </source>
</evidence>
<protein>
    <submittedName>
        <fullName evidence="12">HD domain-containing protein</fullName>
    </submittedName>
</protein>